<dbReference type="GO" id="GO:0050793">
    <property type="term" value="P:regulation of developmental process"/>
    <property type="evidence" value="ECO:0007669"/>
    <property type="project" value="UniProtKB-ARBA"/>
</dbReference>
<dbReference type="InterPro" id="IPR011009">
    <property type="entry name" value="Kinase-like_dom_sf"/>
</dbReference>
<dbReference type="GO" id="GO:0048468">
    <property type="term" value="P:cell development"/>
    <property type="evidence" value="ECO:0007669"/>
    <property type="project" value="UniProtKB-ARBA"/>
</dbReference>
<dbReference type="CDD" id="cd00192">
    <property type="entry name" value="PTKc"/>
    <property type="match status" value="1"/>
</dbReference>
<feature type="compositionally biased region" description="Polar residues" evidence="11">
    <location>
        <begin position="336"/>
        <end position="350"/>
    </location>
</feature>
<evidence type="ECO:0000313" key="15">
    <source>
        <dbReference type="Proteomes" id="UP001174909"/>
    </source>
</evidence>
<evidence type="ECO:0000256" key="12">
    <source>
        <dbReference type="SAM" id="SignalP"/>
    </source>
</evidence>
<dbReference type="Gene3D" id="1.10.510.10">
    <property type="entry name" value="Transferase(Phosphotransferase) domain 1"/>
    <property type="match status" value="1"/>
</dbReference>
<keyword evidence="6 10" id="KW-0067">ATP-binding</keyword>
<gene>
    <name evidence="14" type="ORF">GBAR_LOCUS23445</name>
</gene>
<dbReference type="InterPro" id="IPR020635">
    <property type="entry name" value="Tyr_kinase_cat_dom"/>
</dbReference>
<comment type="catalytic activity">
    <reaction evidence="9">
        <text>L-tyrosyl-[protein] + ATP = O-phospho-L-tyrosyl-[protein] + ADP + H(+)</text>
        <dbReference type="Rhea" id="RHEA:10596"/>
        <dbReference type="Rhea" id="RHEA-COMP:10136"/>
        <dbReference type="Rhea" id="RHEA-COMP:20101"/>
        <dbReference type="ChEBI" id="CHEBI:15378"/>
        <dbReference type="ChEBI" id="CHEBI:30616"/>
        <dbReference type="ChEBI" id="CHEBI:46858"/>
        <dbReference type="ChEBI" id="CHEBI:61978"/>
        <dbReference type="ChEBI" id="CHEBI:456216"/>
        <dbReference type="EC" id="2.7.10.1"/>
    </reaction>
</comment>
<comment type="subcellular location">
    <subcellularLocation>
        <location evidence="2">Endomembrane system</location>
    </subcellularLocation>
    <subcellularLocation>
        <location evidence="1">Membrane</location>
        <topology evidence="1">Single-pass membrane protein</topology>
    </subcellularLocation>
</comment>
<dbReference type="InterPro" id="IPR017441">
    <property type="entry name" value="Protein_kinase_ATP_BS"/>
</dbReference>
<dbReference type="GO" id="GO:0007169">
    <property type="term" value="P:cell surface receptor protein tyrosine kinase signaling pathway"/>
    <property type="evidence" value="ECO:0007669"/>
    <property type="project" value="TreeGrafter"/>
</dbReference>
<feature type="signal peptide" evidence="12">
    <location>
        <begin position="1"/>
        <end position="25"/>
    </location>
</feature>
<dbReference type="Pfam" id="PF07714">
    <property type="entry name" value="PK_Tyr_Ser-Thr"/>
    <property type="match status" value="1"/>
</dbReference>
<keyword evidence="15" id="KW-1185">Reference proteome</keyword>
<dbReference type="PROSITE" id="PS00107">
    <property type="entry name" value="PROTEIN_KINASE_ATP"/>
    <property type="match status" value="1"/>
</dbReference>
<evidence type="ECO:0000256" key="7">
    <source>
        <dbReference type="ARBA" id="ARBA00023136"/>
    </source>
</evidence>
<evidence type="ECO:0000313" key="14">
    <source>
        <dbReference type="EMBL" id="CAI8042210.1"/>
    </source>
</evidence>
<dbReference type="PROSITE" id="PS50011">
    <property type="entry name" value="PROTEIN_KINASE_DOM"/>
    <property type="match status" value="1"/>
</dbReference>
<dbReference type="GO" id="GO:0043235">
    <property type="term" value="C:receptor complex"/>
    <property type="evidence" value="ECO:0007669"/>
    <property type="project" value="TreeGrafter"/>
</dbReference>
<dbReference type="FunFam" id="1.10.510.10:FF:001512">
    <property type="entry name" value="Receptor tyrosine-protein kinase erbB-2"/>
    <property type="match status" value="1"/>
</dbReference>
<protein>
    <submittedName>
        <fullName evidence="14">Tyrosine-protein kinase receptor UFO</fullName>
    </submittedName>
</protein>
<feature type="chain" id="PRO_5041257865" evidence="12">
    <location>
        <begin position="26"/>
        <end position="654"/>
    </location>
</feature>
<keyword evidence="3" id="KW-0808">Transferase</keyword>
<dbReference type="PANTHER" id="PTHR24416">
    <property type="entry name" value="TYROSINE-PROTEIN KINASE RECEPTOR"/>
    <property type="match status" value="1"/>
</dbReference>
<dbReference type="PROSITE" id="PS51257">
    <property type="entry name" value="PROKAR_LIPOPROTEIN"/>
    <property type="match status" value="1"/>
</dbReference>
<keyword evidence="8" id="KW-0829">Tyrosine-protein kinase</keyword>
<dbReference type="SMART" id="SM00219">
    <property type="entry name" value="TyrKc"/>
    <property type="match status" value="1"/>
</dbReference>
<dbReference type="Proteomes" id="UP001174909">
    <property type="component" value="Unassembled WGS sequence"/>
</dbReference>
<keyword evidence="12" id="KW-0732">Signal</keyword>
<dbReference type="GO" id="GO:0005524">
    <property type="term" value="F:ATP binding"/>
    <property type="evidence" value="ECO:0007669"/>
    <property type="project" value="UniProtKB-UniRule"/>
</dbReference>
<feature type="domain" description="Protein kinase" evidence="13">
    <location>
        <begin position="383"/>
        <end position="652"/>
    </location>
</feature>
<keyword evidence="14" id="KW-0675">Receptor</keyword>
<comment type="caution">
    <text evidence="14">The sequence shown here is derived from an EMBL/GenBank/DDBJ whole genome shotgun (WGS) entry which is preliminary data.</text>
</comment>
<evidence type="ECO:0000256" key="2">
    <source>
        <dbReference type="ARBA" id="ARBA00004308"/>
    </source>
</evidence>
<dbReference type="InterPro" id="IPR008266">
    <property type="entry name" value="Tyr_kinase_AS"/>
</dbReference>
<dbReference type="InterPro" id="IPR000719">
    <property type="entry name" value="Prot_kinase_dom"/>
</dbReference>
<accession>A0AA35T5K7</accession>
<reference evidence="14" key="1">
    <citation type="submission" date="2023-03" db="EMBL/GenBank/DDBJ databases">
        <authorList>
            <person name="Steffen K."/>
            <person name="Cardenas P."/>
        </authorList>
    </citation>
    <scope>NUCLEOTIDE SEQUENCE</scope>
</reference>
<dbReference type="PROSITE" id="PS00109">
    <property type="entry name" value="PROTEIN_KINASE_TYR"/>
    <property type="match status" value="1"/>
</dbReference>
<evidence type="ECO:0000256" key="5">
    <source>
        <dbReference type="ARBA" id="ARBA00022777"/>
    </source>
</evidence>
<keyword evidence="4 10" id="KW-0547">Nucleotide-binding</keyword>
<proteinExistence type="predicted"/>
<feature type="region of interest" description="Disordered" evidence="11">
    <location>
        <begin position="336"/>
        <end position="361"/>
    </location>
</feature>
<evidence type="ECO:0000256" key="6">
    <source>
        <dbReference type="ARBA" id="ARBA00022840"/>
    </source>
</evidence>
<dbReference type="AlphaFoldDB" id="A0AA35T5K7"/>
<dbReference type="GO" id="GO:0012505">
    <property type="term" value="C:endomembrane system"/>
    <property type="evidence" value="ECO:0007669"/>
    <property type="project" value="UniProtKB-SubCell"/>
</dbReference>
<evidence type="ECO:0000256" key="4">
    <source>
        <dbReference type="ARBA" id="ARBA00022741"/>
    </source>
</evidence>
<evidence type="ECO:0000259" key="13">
    <source>
        <dbReference type="PROSITE" id="PS50011"/>
    </source>
</evidence>
<feature type="binding site" evidence="10">
    <location>
        <position position="411"/>
    </location>
    <ligand>
        <name>ATP</name>
        <dbReference type="ChEBI" id="CHEBI:30616"/>
    </ligand>
</feature>
<dbReference type="GO" id="GO:0004714">
    <property type="term" value="F:transmembrane receptor protein tyrosine kinase activity"/>
    <property type="evidence" value="ECO:0007669"/>
    <property type="project" value="UniProtKB-EC"/>
</dbReference>
<evidence type="ECO:0000256" key="10">
    <source>
        <dbReference type="PROSITE-ProRule" id="PRU10141"/>
    </source>
</evidence>
<dbReference type="InterPro" id="IPR050122">
    <property type="entry name" value="RTK"/>
</dbReference>
<dbReference type="InterPro" id="IPR001245">
    <property type="entry name" value="Ser-Thr/Tyr_kinase_cat_dom"/>
</dbReference>
<evidence type="ECO:0000256" key="11">
    <source>
        <dbReference type="SAM" id="MobiDB-lite"/>
    </source>
</evidence>
<keyword evidence="7" id="KW-0472">Membrane</keyword>
<dbReference type="PRINTS" id="PR00109">
    <property type="entry name" value="TYRKINASE"/>
</dbReference>
<organism evidence="14 15">
    <name type="scientific">Geodia barretti</name>
    <name type="common">Barrett's horny sponge</name>
    <dbReference type="NCBI Taxonomy" id="519541"/>
    <lineage>
        <taxon>Eukaryota</taxon>
        <taxon>Metazoa</taxon>
        <taxon>Porifera</taxon>
        <taxon>Demospongiae</taxon>
        <taxon>Heteroscleromorpha</taxon>
        <taxon>Tetractinellida</taxon>
        <taxon>Astrophorina</taxon>
        <taxon>Geodiidae</taxon>
        <taxon>Geodia</taxon>
    </lineage>
</organism>
<sequence length="654" mass="73262">MFSLRRRQVEGAILVMILVTSTVSGCKDIPAVTFKNALRESRCKLRRNNTEVDAFEAYVFTKHGARTVFYRRKSSSSCGPWVYVSCTATCPEDSLPTGNFTWCINIASLDYDVETCIRLGEDQVPYTNSTCEAELVGIPNSLTLPSACPSIGEVGCLRLVYVDWFYENALLTCTLETENCTSTSFSSLLTTGIDFSPHIENFTTSPVSVPYGGRVILYAEVNDSFDYSVSIAWQHGDNVYSNFINEDPYCVTEIEQCNVDRRSMAARLKEERIMAYRYPPWDVFDVCMYGTKSYLIVDNVTLDDGGEYIFSMAVTNNANPSAPDTTTSTIHVSIEQTTTTDVSGSNSTTAGGEPPPPPEPPNLLQQLREQLTQRNMLFSKHHVQLSRIIGEGESGLVYRGYISSGQPVAIKVGKILASENDKEKLLREVSIMLPLNHPNVMSLIGLCFDGEVPLVIMPYMSDGSVLDYVQENRETLFFTDHPLDENIAKGMSYLAMQMFVHRDLAARNCMIDGLANGVIKVADFGLAEDMYGTNYYRRGRSEGGERVPIRWMAPESIEMNIYNESTDVWSYGVTCWEVLTCGGVPYAGVPAMTLLTELRLGHRLERPTNLVCSDGIWQVMERCWLEDHRQRPKFSDLVNQLFDLLDADTAYLRL</sequence>
<dbReference type="SUPFAM" id="SSF56112">
    <property type="entry name" value="Protein kinase-like (PK-like)"/>
    <property type="match status" value="1"/>
</dbReference>
<evidence type="ECO:0000256" key="3">
    <source>
        <dbReference type="ARBA" id="ARBA00022679"/>
    </source>
</evidence>
<dbReference type="EMBL" id="CASHTH010003242">
    <property type="protein sequence ID" value="CAI8042210.1"/>
    <property type="molecule type" value="Genomic_DNA"/>
</dbReference>
<keyword evidence="5 14" id="KW-0418">Kinase</keyword>
<evidence type="ECO:0000256" key="9">
    <source>
        <dbReference type="ARBA" id="ARBA00051243"/>
    </source>
</evidence>
<dbReference type="PANTHER" id="PTHR24416:SF564">
    <property type="entry name" value="MACROPHAGE-STIMULATING PROTEIN RECEPTOR"/>
    <property type="match status" value="1"/>
</dbReference>
<dbReference type="GO" id="GO:0005886">
    <property type="term" value="C:plasma membrane"/>
    <property type="evidence" value="ECO:0007669"/>
    <property type="project" value="TreeGrafter"/>
</dbReference>
<name>A0AA35T5K7_GEOBA</name>
<evidence type="ECO:0000256" key="1">
    <source>
        <dbReference type="ARBA" id="ARBA00004167"/>
    </source>
</evidence>
<evidence type="ECO:0000256" key="8">
    <source>
        <dbReference type="ARBA" id="ARBA00023137"/>
    </source>
</evidence>
<dbReference type="GO" id="GO:0016477">
    <property type="term" value="P:cell migration"/>
    <property type="evidence" value="ECO:0007669"/>
    <property type="project" value="TreeGrafter"/>
</dbReference>